<dbReference type="eggNOG" id="ENOG502RYG3">
    <property type="taxonomic scope" value="Eukaryota"/>
</dbReference>
<accession>A8P874</accession>
<reference evidence="6 7" key="1">
    <citation type="journal article" date="2010" name="Proc. Natl. Acad. Sci. U.S.A.">
        <title>Insights into evolution of multicellular fungi from the assembled chromosomes of the mushroom Coprinopsis cinerea (Coprinus cinereus).</title>
        <authorList>
            <person name="Stajich J.E."/>
            <person name="Wilke S.K."/>
            <person name="Ahren D."/>
            <person name="Au C.H."/>
            <person name="Birren B.W."/>
            <person name="Borodovsky M."/>
            <person name="Burns C."/>
            <person name="Canback B."/>
            <person name="Casselton L.A."/>
            <person name="Cheng C.K."/>
            <person name="Deng J."/>
            <person name="Dietrich F.S."/>
            <person name="Fargo D.C."/>
            <person name="Farman M.L."/>
            <person name="Gathman A.C."/>
            <person name="Goldberg J."/>
            <person name="Guigo R."/>
            <person name="Hoegger P.J."/>
            <person name="Hooker J.B."/>
            <person name="Huggins A."/>
            <person name="James T.Y."/>
            <person name="Kamada T."/>
            <person name="Kilaru S."/>
            <person name="Kodira C."/>
            <person name="Kues U."/>
            <person name="Kupfer D."/>
            <person name="Kwan H.S."/>
            <person name="Lomsadze A."/>
            <person name="Li W."/>
            <person name="Lilly W.W."/>
            <person name="Ma L.J."/>
            <person name="Mackey A.J."/>
            <person name="Manning G."/>
            <person name="Martin F."/>
            <person name="Muraguchi H."/>
            <person name="Natvig D.O."/>
            <person name="Palmerini H."/>
            <person name="Ramesh M.A."/>
            <person name="Rehmeyer C.J."/>
            <person name="Roe B.A."/>
            <person name="Shenoy N."/>
            <person name="Stanke M."/>
            <person name="Ter-Hovhannisyan V."/>
            <person name="Tunlid A."/>
            <person name="Velagapudi R."/>
            <person name="Vision T.J."/>
            <person name="Zeng Q."/>
            <person name="Zolan M.E."/>
            <person name="Pukkila P.J."/>
        </authorList>
    </citation>
    <scope>NUCLEOTIDE SEQUENCE [LARGE SCALE GENOMIC DNA]</scope>
    <source>
        <strain evidence="7">Okayama-7 / 130 / ATCC MYA-4618 / FGSC 9003</strain>
    </source>
</reference>
<dbReference type="InterPro" id="IPR002893">
    <property type="entry name" value="Znf_MYND"/>
</dbReference>
<dbReference type="VEuPathDB" id="FungiDB:CC1G_08892"/>
<dbReference type="STRING" id="240176.A8P874"/>
<evidence type="ECO:0000256" key="3">
    <source>
        <dbReference type="ARBA" id="ARBA00022833"/>
    </source>
</evidence>
<dbReference type="PROSITE" id="PS50865">
    <property type="entry name" value="ZF_MYND_2"/>
    <property type="match status" value="1"/>
</dbReference>
<dbReference type="AlphaFoldDB" id="A8P874"/>
<dbReference type="Proteomes" id="UP000001861">
    <property type="component" value="Unassembled WGS sequence"/>
</dbReference>
<protein>
    <recommendedName>
        <fullName evidence="5">MYND-type domain-containing protein</fullName>
    </recommendedName>
</protein>
<keyword evidence="1" id="KW-0479">Metal-binding</keyword>
<dbReference type="EMBL" id="AACS02000005">
    <property type="protein sequence ID" value="EAU82280.2"/>
    <property type="molecule type" value="Genomic_DNA"/>
</dbReference>
<evidence type="ECO:0000256" key="1">
    <source>
        <dbReference type="ARBA" id="ARBA00022723"/>
    </source>
</evidence>
<dbReference type="Gene3D" id="6.10.140.2220">
    <property type="match status" value="1"/>
</dbReference>
<dbReference type="RefSeq" id="XP_001839513.2">
    <property type="nucleotide sequence ID" value="XM_001839461.2"/>
</dbReference>
<feature type="domain" description="MYND-type" evidence="5">
    <location>
        <begin position="6"/>
        <end position="48"/>
    </location>
</feature>
<evidence type="ECO:0000313" key="7">
    <source>
        <dbReference type="Proteomes" id="UP000001861"/>
    </source>
</evidence>
<sequence length="394" mass="45126">MLHPRCHLCAATKIEAQTKLRRCTGCRVVRYCSTEHQHADWSDHKALCKLIGKSHQKLVEEDAKVRNEPGHWTRPLDAARPFETVVGRFWSYLMTYVIDILKVNTLDSVRTALDDLLDMLRLSRSDGIGAREIVPALYIRLNRDQASYDFIKWYATIGFGEGYDWDNVSLPFLDLRDEDILESPSVRVLLDLRDIQDSKFLDTATTGRKLDFDILQYIRSTIAIRSGVWSSRRQLLDAVAAKERVNKLEKRASQLLVDIHRENQLLWRGLLEHERWLRTPFDESRIRTHGKEAEMHSLVLSNARAWVETDGALAWLNHELAGLFRYPLINNQHPCQFSSTGAPFDIDANSDPMTAIRICDPLSHVVLKMAFPVSSEIESLLPHKSSSITAIRSA</sequence>
<dbReference type="OMA" id="HYWPALH"/>
<dbReference type="Pfam" id="PF01753">
    <property type="entry name" value="zf-MYND"/>
    <property type="match status" value="1"/>
</dbReference>
<keyword evidence="7" id="KW-1185">Reference proteome</keyword>
<dbReference type="GeneID" id="6016129"/>
<evidence type="ECO:0000259" key="5">
    <source>
        <dbReference type="PROSITE" id="PS50865"/>
    </source>
</evidence>
<dbReference type="HOGENOM" id="CLU_041470_2_1_1"/>
<comment type="caution">
    <text evidence="6">The sequence shown here is derived from an EMBL/GenBank/DDBJ whole genome shotgun (WGS) entry which is preliminary data.</text>
</comment>
<proteinExistence type="predicted"/>
<organism evidence="6 7">
    <name type="scientific">Coprinopsis cinerea (strain Okayama-7 / 130 / ATCC MYA-4618 / FGSC 9003)</name>
    <name type="common">Inky cap fungus</name>
    <name type="synonym">Hormographiella aspergillata</name>
    <dbReference type="NCBI Taxonomy" id="240176"/>
    <lineage>
        <taxon>Eukaryota</taxon>
        <taxon>Fungi</taxon>
        <taxon>Dikarya</taxon>
        <taxon>Basidiomycota</taxon>
        <taxon>Agaricomycotina</taxon>
        <taxon>Agaricomycetes</taxon>
        <taxon>Agaricomycetidae</taxon>
        <taxon>Agaricales</taxon>
        <taxon>Agaricineae</taxon>
        <taxon>Psathyrellaceae</taxon>
        <taxon>Coprinopsis</taxon>
    </lineage>
</organism>
<name>A8P874_COPC7</name>
<gene>
    <name evidence="6" type="ORF">CC1G_08892</name>
</gene>
<dbReference type="InParanoid" id="A8P874"/>
<evidence type="ECO:0000256" key="4">
    <source>
        <dbReference type="PROSITE-ProRule" id="PRU00134"/>
    </source>
</evidence>
<evidence type="ECO:0000256" key="2">
    <source>
        <dbReference type="ARBA" id="ARBA00022771"/>
    </source>
</evidence>
<keyword evidence="2 4" id="KW-0863">Zinc-finger</keyword>
<dbReference type="KEGG" id="cci:CC1G_08892"/>
<dbReference type="GO" id="GO:0008270">
    <property type="term" value="F:zinc ion binding"/>
    <property type="evidence" value="ECO:0007669"/>
    <property type="project" value="UniProtKB-KW"/>
</dbReference>
<dbReference type="SUPFAM" id="SSF144232">
    <property type="entry name" value="HIT/MYND zinc finger-like"/>
    <property type="match status" value="1"/>
</dbReference>
<dbReference type="OrthoDB" id="2880862at2759"/>
<keyword evidence="3" id="KW-0862">Zinc</keyword>
<evidence type="ECO:0000313" key="6">
    <source>
        <dbReference type="EMBL" id="EAU82280.2"/>
    </source>
</evidence>